<proteinExistence type="predicted"/>
<comment type="caution">
    <text evidence="1">The sequence shown here is derived from an EMBL/GenBank/DDBJ whole genome shotgun (WGS) entry which is preliminary data.</text>
</comment>
<evidence type="ECO:0000313" key="1">
    <source>
        <dbReference type="EMBL" id="MFJ6038345.1"/>
    </source>
</evidence>
<name>A0ABW8HCC2_9ACTN</name>
<gene>
    <name evidence="1" type="ORF">ACIQFM_19055</name>
</gene>
<organism evidence="1 2">
    <name type="scientific">Streptomyces ardesiacus</name>
    <dbReference type="NCBI Taxonomy" id="285564"/>
    <lineage>
        <taxon>Bacteria</taxon>
        <taxon>Bacillati</taxon>
        <taxon>Actinomycetota</taxon>
        <taxon>Actinomycetes</taxon>
        <taxon>Kitasatosporales</taxon>
        <taxon>Streptomycetaceae</taxon>
        <taxon>Streptomyces</taxon>
    </lineage>
</organism>
<accession>A0ABW8HCC2</accession>
<dbReference type="RefSeq" id="WP_350890198.1">
    <property type="nucleotide sequence ID" value="NZ_JBEOTR010000006.1"/>
</dbReference>
<keyword evidence="2" id="KW-1185">Reference proteome</keyword>
<protein>
    <submittedName>
        <fullName evidence="1">Uncharacterized protein</fullName>
    </submittedName>
</protein>
<evidence type="ECO:0000313" key="2">
    <source>
        <dbReference type="Proteomes" id="UP001617907"/>
    </source>
</evidence>
<sequence length="60" mass="6669">MPGWQIVMPDPQDPDRENKFAVVWGLEVPRARLRVPEPGECCVRLRASDDGPDAPAAQDL</sequence>
<reference evidence="1 2" key="1">
    <citation type="submission" date="2024-10" db="EMBL/GenBank/DDBJ databases">
        <title>The Natural Products Discovery Center: Release of the First 8490 Sequenced Strains for Exploring Actinobacteria Biosynthetic Diversity.</title>
        <authorList>
            <person name="Kalkreuter E."/>
            <person name="Kautsar S.A."/>
            <person name="Yang D."/>
            <person name="Bader C.D."/>
            <person name="Teijaro C.N."/>
            <person name="Fluegel L."/>
            <person name="Davis C.M."/>
            <person name="Simpson J.R."/>
            <person name="Lauterbach L."/>
            <person name="Steele A.D."/>
            <person name="Gui C."/>
            <person name="Meng S."/>
            <person name="Li G."/>
            <person name="Viehrig K."/>
            <person name="Ye F."/>
            <person name="Su P."/>
            <person name="Kiefer A.F."/>
            <person name="Nichols A."/>
            <person name="Cepeda A.J."/>
            <person name="Yan W."/>
            <person name="Fan B."/>
            <person name="Jiang Y."/>
            <person name="Adhikari A."/>
            <person name="Zheng C.-J."/>
            <person name="Schuster L."/>
            <person name="Cowan T.M."/>
            <person name="Smanski M.J."/>
            <person name="Chevrette M.G."/>
            <person name="De Carvalho L.P.S."/>
            <person name="Shen B."/>
        </authorList>
    </citation>
    <scope>NUCLEOTIDE SEQUENCE [LARGE SCALE GENOMIC DNA]</scope>
    <source>
        <strain evidence="1 2">NPDC093086</strain>
    </source>
</reference>
<dbReference type="Proteomes" id="UP001617907">
    <property type="component" value="Unassembled WGS sequence"/>
</dbReference>
<dbReference type="EMBL" id="JBIVPC010000010">
    <property type="protein sequence ID" value="MFJ6038345.1"/>
    <property type="molecule type" value="Genomic_DNA"/>
</dbReference>